<keyword evidence="1" id="KW-1133">Transmembrane helix</keyword>
<evidence type="ECO:0000313" key="3">
    <source>
        <dbReference type="Proteomes" id="UP000270219"/>
    </source>
</evidence>
<reference evidence="2 3" key="1">
    <citation type="submission" date="2018-10" db="EMBL/GenBank/DDBJ databases">
        <title>Oceanobacillus sp. YLB-02 draft genome.</title>
        <authorList>
            <person name="Yu L."/>
        </authorList>
    </citation>
    <scope>NUCLEOTIDE SEQUENCE [LARGE SCALE GENOMIC DNA]</scope>
    <source>
        <strain evidence="2 3">YLB-02</strain>
    </source>
</reference>
<protein>
    <submittedName>
        <fullName evidence="2">SigE-dependent sporulation protein</fullName>
    </submittedName>
</protein>
<keyword evidence="3" id="KW-1185">Reference proteome</keyword>
<dbReference type="Proteomes" id="UP000270219">
    <property type="component" value="Unassembled WGS sequence"/>
</dbReference>
<evidence type="ECO:0000313" key="2">
    <source>
        <dbReference type="EMBL" id="RLL45005.1"/>
    </source>
</evidence>
<evidence type="ECO:0000256" key="1">
    <source>
        <dbReference type="SAM" id="Phobius"/>
    </source>
</evidence>
<keyword evidence="1" id="KW-0472">Membrane</keyword>
<comment type="caution">
    <text evidence="2">The sequence shown here is derived from an EMBL/GenBank/DDBJ whole genome shotgun (WGS) entry which is preliminary data.</text>
</comment>
<dbReference type="Pfam" id="PF14147">
    <property type="entry name" value="Spore_YhaL"/>
    <property type="match status" value="1"/>
</dbReference>
<sequence>MILGIPWWIIMVIGLIFFSGYMAFRTSIAERRLELQFIEREGRVYIKRMEEEKTRREEQRERIPN</sequence>
<dbReference type="InterPro" id="IPR025428">
    <property type="entry name" value="Spore_YhaL"/>
</dbReference>
<organism evidence="2 3">
    <name type="scientific">Oceanobacillus piezotolerans</name>
    <dbReference type="NCBI Taxonomy" id="2448030"/>
    <lineage>
        <taxon>Bacteria</taxon>
        <taxon>Bacillati</taxon>
        <taxon>Bacillota</taxon>
        <taxon>Bacilli</taxon>
        <taxon>Bacillales</taxon>
        <taxon>Bacillaceae</taxon>
        <taxon>Oceanobacillus</taxon>
    </lineage>
</organism>
<name>A0A498DHN0_9BACI</name>
<keyword evidence="1" id="KW-0812">Transmembrane</keyword>
<dbReference type="OrthoDB" id="2454520at2"/>
<proteinExistence type="predicted"/>
<dbReference type="RefSeq" id="WP_121522594.1">
    <property type="nucleotide sequence ID" value="NZ_RCHR01000003.1"/>
</dbReference>
<dbReference type="AlphaFoldDB" id="A0A498DHN0"/>
<gene>
    <name evidence="2" type="ORF">D8M04_09015</name>
</gene>
<accession>A0A498DHN0</accession>
<dbReference type="EMBL" id="RCHR01000003">
    <property type="protein sequence ID" value="RLL45005.1"/>
    <property type="molecule type" value="Genomic_DNA"/>
</dbReference>
<feature type="transmembrane region" description="Helical" evidence="1">
    <location>
        <begin position="6"/>
        <end position="24"/>
    </location>
</feature>